<dbReference type="EMBL" id="CAJVQB010021493">
    <property type="protein sequence ID" value="CAG8797218.1"/>
    <property type="molecule type" value="Genomic_DNA"/>
</dbReference>
<evidence type="ECO:0000313" key="1">
    <source>
        <dbReference type="EMBL" id="CAG8797218.1"/>
    </source>
</evidence>
<comment type="caution">
    <text evidence="1">The sequence shown here is derived from an EMBL/GenBank/DDBJ whole genome shotgun (WGS) entry which is preliminary data.</text>
</comment>
<gene>
    <name evidence="1" type="ORF">GMARGA_LOCUS22348</name>
</gene>
<organism evidence="1 2">
    <name type="scientific">Gigaspora margarita</name>
    <dbReference type="NCBI Taxonomy" id="4874"/>
    <lineage>
        <taxon>Eukaryota</taxon>
        <taxon>Fungi</taxon>
        <taxon>Fungi incertae sedis</taxon>
        <taxon>Mucoromycota</taxon>
        <taxon>Glomeromycotina</taxon>
        <taxon>Glomeromycetes</taxon>
        <taxon>Diversisporales</taxon>
        <taxon>Gigasporaceae</taxon>
        <taxon>Gigaspora</taxon>
    </lineage>
</organism>
<protein>
    <submittedName>
        <fullName evidence="1">18174_t:CDS:1</fullName>
    </submittedName>
</protein>
<name>A0ABN7VT01_GIGMA</name>
<accession>A0ABN7VT01</accession>
<sequence length="225" mass="25825">MERMKKLMVFICYLLSSLNNTRINAFNSYLAYYLDSASTSNEGLNMMANLGASITLRAVNRKKRRISDVHGEYVERALANHSENALVLNIDNYNNIHVLRKPDLTSISWAAHMAMIIANLCPILAIPCNRAINPKIINNKLIIKHLDERFINREESEFQQHFVTSKKYLYTPKQLNTLSRKCATKLLDVFAKIYQAHHRHPLIIQTSSDGINTYKLPSLGYEITD</sequence>
<keyword evidence="2" id="KW-1185">Reference proteome</keyword>
<evidence type="ECO:0000313" key="2">
    <source>
        <dbReference type="Proteomes" id="UP000789901"/>
    </source>
</evidence>
<reference evidence="1 2" key="1">
    <citation type="submission" date="2021-06" db="EMBL/GenBank/DDBJ databases">
        <authorList>
            <person name="Kallberg Y."/>
            <person name="Tangrot J."/>
            <person name="Rosling A."/>
        </authorList>
    </citation>
    <scope>NUCLEOTIDE SEQUENCE [LARGE SCALE GENOMIC DNA]</scope>
    <source>
        <strain evidence="1 2">120-4 pot B 10/14</strain>
    </source>
</reference>
<proteinExistence type="predicted"/>
<dbReference type="Proteomes" id="UP000789901">
    <property type="component" value="Unassembled WGS sequence"/>
</dbReference>